<feature type="region of interest" description="Disordered" evidence="1">
    <location>
        <begin position="56"/>
        <end position="96"/>
    </location>
</feature>
<proteinExistence type="predicted"/>
<protein>
    <submittedName>
        <fullName evidence="3">Uncharacterized protein</fullName>
    </submittedName>
</protein>
<keyword evidence="2" id="KW-1133">Transmembrane helix</keyword>
<evidence type="ECO:0000313" key="4">
    <source>
        <dbReference type="Proteomes" id="UP000178187"/>
    </source>
</evidence>
<feature type="transmembrane region" description="Helical" evidence="2">
    <location>
        <begin position="12"/>
        <end position="29"/>
    </location>
</feature>
<evidence type="ECO:0000256" key="1">
    <source>
        <dbReference type="SAM" id="MobiDB-lite"/>
    </source>
</evidence>
<evidence type="ECO:0000313" key="3">
    <source>
        <dbReference type="EMBL" id="OGW99045.1"/>
    </source>
</evidence>
<organism evidence="3 4">
    <name type="scientific">Candidatus Danuiimicrobium aquiferis</name>
    <dbReference type="NCBI Taxonomy" id="1801832"/>
    <lineage>
        <taxon>Bacteria</taxon>
        <taxon>Pseudomonadati</taxon>
        <taxon>Candidatus Omnitrophota</taxon>
        <taxon>Candidatus Danuiimicrobium</taxon>
    </lineage>
</organism>
<reference evidence="3 4" key="1">
    <citation type="journal article" date="2016" name="Nat. Commun.">
        <title>Thousands of microbial genomes shed light on interconnected biogeochemical processes in an aquifer system.</title>
        <authorList>
            <person name="Anantharaman K."/>
            <person name="Brown C.T."/>
            <person name="Hug L.A."/>
            <person name="Sharon I."/>
            <person name="Castelle C.J."/>
            <person name="Probst A.J."/>
            <person name="Thomas B.C."/>
            <person name="Singh A."/>
            <person name="Wilkins M.J."/>
            <person name="Karaoz U."/>
            <person name="Brodie E.L."/>
            <person name="Williams K.H."/>
            <person name="Hubbard S.S."/>
            <person name="Banfield J.F."/>
        </authorList>
    </citation>
    <scope>NUCLEOTIDE SEQUENCE [LARGE SCALE GENOMIC DNA]</scope>
</reference>
<keyword evidence="2" id="KW-0812">Transmembrane</keyword>
<sequence length="114" mass="13537">MMKYQIDLKRIIYGAVFVVFAAVLFFRMPNGFGGFQRDLIKETQTEPVQVTEELLKRESETGPASPTFKMPDANQFLTDKPYEESQEEEVVTEKSEEKTKWWDKWFNWNDEKNE</sequence>
<dbReference type="EMBL" id="MHFR01000016">
    <property type="protein sequence ID" value="OGW99045.1"/>
    <property type="molecule type" value="Genomic_DNA"/>
</dbReference>
<dbReference type="AlphaFoldDB" id="A0A1G1L1L6"/>
<accession>A0A1G1L1L6</accession>
<comment type="caution">
    <text evidence="3">The sequence shown here is derived from an EMBL/GenBank/DDBJ whole genome shotgun (WGS) entry which is preliminary data.</text>
</comment>
<name>A0A1G1L1L6_9BACT</name>
<evidence type="ECO:0000256" key="2">
    <source>
        <dbReference type="SAM" id="Phobius"/>
    </source>
</evidence>
<dbReference type="Proteomes" id="UP000178187">
    <property type="component" value="Unassembled WGS sequence"/>
</dbReference>
<keyword evidence="2" id="KW-0472">Membrane</keyword>
<gene>
    <name evidence="3" type="ORF">A3G33_01325</name>
</gene>